<sequence length="82" mass="8936">MVPDPSGPFPDAAVAELDAAVAGPDVAVAAPDTISGVAPTAVSRVRRRTELSFMSFIELLRMLRRRIRFFIRPRNIPSSPMT</sequence>
<gene>
    <name evidence="1" type="ORF">Aco03nite_051360</name>
</gene>
<evidence type="ECO:0000313" key="1">
    <source>
        <dbReference type="EMBL" id="GID56732.1"/>
    </source>
</evidence>
<organism evidence="1 2">
    <name type="scientific">Actinoplanes couchii</name>
    <dbReference type="NCBI Taxonomy" id="403638"/>
    <lineage>
        <taxon>Bacteria</taxon>
        <taxon>Bacillati</taxon>
        <taxon>Actinomycetota</taxon>
        <taxon>Actinomycetes</taxon>
        <taxon>Micromonosporales</taxon>
        <taxon>Micromonosporaceae</taxon>
        <taxon>Actinoplanes</taxon>
    </lineage>
</organism>
<dbReference type="Proteomes" id="UP000612282">
    <property type="component" value="Unassembled WGS sequence"/>
</dbReference>
<comment type="caution">
    <text evidence="1">The sequence shown here is derived from an EMBL/GenBank/DDBJ whole genome shotgun (WGS) entry which is preliminary data.</text>
</comment>
<accession>A0ABQ3XE00</accession>
<reference evidence="1 2" key="1">
    <citation type="submission" date="2021-01" db="EMBL/GenBank/DDBJ databases">
        <title>Whole genome shotgun sequence of Actinoplanes couchii NBRC 106145.</title>
        <authorList>
            <person name="Komaki H."/>
            <person name="Tamura T."/>
        </authorList>
    </citation>
    <scope>NUCLEOTIDE SEQUENCE [LARGE SCALE GENOMIC DNA]</scope>
    <source>
        <strain evidence="1 2">NBRC 106145</strain>
    </source>
</reference>
<proteinExistence type="predicted"/>
<protein>
    <submittedName>
        <fullName evidence="1">Uncharacterized protein</fullName>
    </submittedName>
</protein>
<dbReference type="EMBL" id="BOMG01000062">
    <property type="protein sequence ID" value="GID56732.1"/>
    <property type="molecule type" value="Genomic_DNA"/>
</dbReference>
<name>A0ABQ3XE00_9ACTN</name>
<evidence type="ECO:0000313" key="2">
    <source>
        <dbReference type="Proteomes" id="UP000612282"/>
    </source>
</evidence>
<keyword evidence="2" id="KW-1185">Reference proteome</keyword>